<evidence type="ECO:0000259" key="10">
    <source>
        <dbReference type="PROSITE" id="PS50850"/>
    </source>
</evidence>
<dbReference type="InterPro" id="IPR011701">
    <property type="entry name" value="MFS"/>
</dbReference>
<feature type="transmembrane region" description="Helical" evidence="9">
    <location>
        <begin position="199"/>
        <end position="219"/>
    </location>
</feature>
<keyword evidence="5 9" id="KW-0812">Transmembrane</keyword>
<feature type="transmembrane region" description="Helical" evidence="9">
    <location>
        <begin position="12"/>
        <end position="39"/>
    </location>
</feature>
<organism evidence="12 13">
    <name type="scientific">Mumia zhuanghuii</name>
    <dbReference type="NCBI Taxonomy" id="2585211"/>
    <lineage>
        <taxon>Bacteria</taxon>
        <taxon>Bacillati</taxon>
        <taxon>Actinomycetota</taxon>
        <taxon>Actinomycetes</taxon>
        <taxon>Propionibacteriales</taxon>
        <taxon>Nocardioidaceae</taxon>
        <taxon>Mumia</taxon>
    </lineage>
</organism>
<dbReference type="NCBIfam" id="TIGR00711">
    <property type="entry name" value="efflux_EmrB"/>
    <property type="match status" value="1"/>
</dbReference>
<evidence type="ECO:0000256" key="5">
    <source>
        <dbReference type="ARBA" id="ARBA00022692"/>
    </source>
</evidence>
<dbReference type="PANTHER" id="PTHR42718">
    <property type="entry name" value="MAJOR FACILITATOR SUPERFAMILY MULTIDRUG TRANSPORTER MFSC"/>
    <property type="match status" value="1"/>
</dbReference>
<dbReference type="CDD" id="cd17321">
    <property type="entry name" value="MFS_MMR_MDR_like"/>
    <property type="match status" value="1"/>
</dbReference>
<feature type="region of interest" description="Disordered" evidence="8">
    <location>
        <begin position="516"/>
        <end position="545"/>
    </location>
</feature>
<keyword evidence="3" id="KW-0813">Transport</keyword>
<dbReference type="SUPFAM" id="SSF103473">
    <property type="entry name" value="MFS general substrate transporter"/>
    <property type="match status" value="1"/>
</dbReference>
<feature type="transmembrane region" description="Helical" evidence="9">
    <location>
        <begin position="167"/>
        <end position="187"/>
    </location>
</feature>
<dbReference type="InterPro" id="IPR020846">
    <property type="entry name" value="MFS_dom"/>
</dbReference>
<feature type="transmembrane region" description="Helical" evidence="9">
    <location>
        <begin position="104"/>
        <end position="125"/>
    </location>
</feature>
<comment type="similarity">
    <text evidence="2">Belongs to the major facilitator superfamily. EmrB family.</text>
</comment>
<evidence type="ECO:0000256" key="9">
    <source>
        <dbReference type="SAM" id="Phobius"/>
    </source>
</evidence>
<name>A0A5C4MT23_9ACTN</name>
<evidence type="ECO:0000256" key="3">
    <source>
        <dbReference type="ARBA" id="ARBA00022448"/>
    </source>
</evidence>
<evidence type="ECO:0000313" key="11">
    <source>
        <dbReference type="EMBL" id="TNC31454.1"/>
    </source>
</evidence>
<evidence type="ECO:0000256" key="6">
    <source>
        <dbReference type="ARBA" id="ARBA00022989"/>
    </source>
</evidence>
<evidence type="ECO:0000256" key="7">
    <source>
        <dbReference type="ARBA" id="ARBA00023136"/>
    </source>
</evidence>
<feature type="transmembrane region" description="Helical" evidence="9">
    <location>
        <begin position="308"/>
        <end position="330"/>
    </location>
</feature>
<dbReference type="EMBL" id="VDFR01000042">
    <property type="protein sequence ID" value="TNC47788.1"/>
    <property type="molecule type" value="Genomic_DNA"/>
</dbReference>
<gene>
    <name evidence="12" type="ORF">FHE65_09020</name>
    <name evidence="11" type="ORF">FHE65_31240</name>
</gene>
<dbReference type="AlphaFoldDB" id="A0A5C4MT23"/>
<evidence type="ECO:0000256" key="1">
    <source>
        <dbReference type="ARBA" id="ARBA00004651"/>
    </source>
</evidence>
<dbReference type="RefSeq" id="WP_139105742.1">
    <property type="nucleotide sequence ID" value="NZ_VDFR01000042.1"/>
</dbReference>
<feature type="transmembrane region" description="Helical" evidence="9">
    <location>
        <begin position="239"/>
        <end position="256"/>
    </location>
</feature>
<evidence type="ECO:0000313" key="12">
    <source>
        <dbReference type="EMBL" id="TNC47788.1"/>
    </source>
</evidence>
<accession>A0A5C4MT23</accession>
<dbReference type="Gene3D" id="1.20.1250.20">
    <property type="entry name" value="MFS general substrate transporter like domains"/>
    <property type="match status" value="1"/>
</dbReference>
<feature type="transmembrane region" description="Helical" evidence="9">
    <location>
        <begin position="415"/>
        <end position="433"/>
    </location>
</feature>
<dbReference type="PANTHER" id="PTHR42718:SF9">
    <property type="entry name" value="MAJOR FACILITATOR SUPERFAMILY MULTIDRUG TRANSPORTER MFSC"/>
    <property type="match status" value="1"/>
</dbReference>
<protein>
    <submittedName>
        <fullName evidence="12">MFS transporter</fullName>
    </submittedName>
</protein>
<keyword evidence="4" id="KW-1003">Cell membrane</keyword>
<dbReference type="InterPro" id="IPR036259">
    <property type="entry name" value="MFS_trans_sf"/>
</dbReference>
<comment type="subcellular location">
    <subcellularLocation>
        <location evidence="1">Cell membrane</location>
        <topology evidence="1">Multi-pass membrane protein</topology>
    </subcellularLocation>
</comment>
<dbReference type="InterPro" id="IPR004638">
    <property type="entry name" value="EmrB-like"/>
</dbReference>
<feature type="transmembrane region" description="Helical" evidence="9">
    <location>
        <begin position="79"/>
        <end position="98"/>
    </location>
</feature>
<keyword evidence="7 9" id="KW-0472">Membrane</keyword>
<dbReference type="PROSITE" id="PS50850">
    <property type="entry name" value="MFS"/>
    <property type="match status" value="1"/>
</dbReference>
<feature type="domain" description="Major facilitator superfamily (MFS) profile" evidence="10">
    <location>
        <begin position="13"/>
        <end position="514"/>
    </location>
</feature>
<comment type="caution">
    <text evidence="12">The sequence shown here is derived from an EMBL/GenBank/DDBJ whole genome shotgun (WGS) entry which is preliminary data.</text>
</comment>
<dbReference type="Proteomes" id="UP000306740">
    <property type="component" value="Unassembled WGS sequence"/>
</dbReference>
<reference evidence="12 13" key="1">
    <citation type="submission" date="2019-05" db="EMBL/GenBank/DDBJ databases">
        <title>Mumia sp. nov., isolated from the intestinal contents of plateau pika (Ochotona curzoniae) in the Qinghai-Tibet plateau of China.</title>
        <authorList>
            <person name="Tian Z."/>
        </authorList>
    </citation>
    <scope>NUCLEOTIDE SEQUENCE [LARGE SCALE GENOMIC DNA]</scope>
    <source>
        <strain evidence="13">527</strain>
        <strain evidence="12">Z527</strain>
    </source>
</reference>
<feature type="transmembrane region" description="Helical" evidence="9">
    <location>
        <begin position="342"/>
        <end position="363"/>
    </location>
</feature>
<dbReference type="GO" id="GO:0022857">
    <property type="term" value="F:transmembrane transporter activity"/>
    <property type="evidence" value="ECO:0007669"/>
    <property type="project" value="InterPro"/>
</dbReference>
<dbReference type="OrthoDB" id="4668943at2"/>
<dbReference type="GO" id="GO:0005886">
    <property type="term" value="C:plasma membrane"/>
    <property type="evidence" value="ECO:0007669"/>
    <property type="project" value="UniProtKB-SubCell"/>
</dbReference>
<feature type="transmembrane region" description="Helical" evidence="9">
    <location>
        <begin position="277"/>
        <end position="302"/>
    </location>
</feature>
<sequence length="545" mass="55868">MSDTPISRRQWLAMLTLSLGVSLVVMDMTIVNVAVPVIIDDLGLTAAGAQWMNAIYLLMLASLLLAAGRLGDRIGRRKVYAIGLILFMVASLSAGAAQNQEMLIAARFVQGLGAAMIVPASLSTLNATFQGRARGIAFAIWGSTVGGMVAVGPLVGGWLATESTWRWAFWINIPFGLLALVGIAKVLDETRDDDIRPGTDVTGILLSTLGLGGLVFGLIEGQYYGWWRQDSGALSPVPFSLALGALLLVAFVVVEARRARAGAVTLVDLTLMRFRSLRYGSIAATIVALGEIGLIFTLPLLLQGALGYTPLGTGVLILWLAVGTFLASGATPPLTQRLGQRAVIRIGLVLEVVAIAGTALIISEDVSGPAIAGMLFVYGVGVGMATAQLTSAILIDVPVGASGQASGFLTTVRQLGSALGIAVLGGLLISSLASQTADELAKTDVPASQQDEAVAIVRDSAGAAIPELLKDPATAEVGEAAQASLITASKITTGIAAIILLGGLAATLALPAAPVRPAGAAPAPAPPASRPAEPTAGTSRRPRPE</sequence>
<feature type="transmembrane region" description="Helical" evidence="9">
    <location>
        <begin position="137"/>
        <end position="161"/>
    </location>
</feature>
<feature type="transmembrane region" description="Helical" evidence="9">
    <location>
        <begin position="491"/>
        <end position="510"/>
    </location>
</feature>
<keyword evidence="6 9" id="KW-1133">Transmembrane helix</keyword>
<dbReference type="EMBL" id="VDFR01000204">
    <property type="protein sequence ID" value="TNC31454.1"/>
    <property type="molecule type" value="Genomic_DNA"/>
</dbReference>
<dbReference type="PRINTS" id="PR01036">
    <property type="entry name" value="TCRTETB"/>
</dbReference>
<feature type="transmembrane region" description="Helical" evidence="9">
    <location>
        <begin position="51"/>
        <end position="67"/>
    </location>
</feature>
<evidence type="ECO:0000256" key="2">
    <source>
        <dbReference type="ARBA" id="ARBA00008537"/>
    </source>
</evidence>
<evidence type="ECO:0000256" key="8">
    <source>
        <dbReference type="SAM" id="MobiDB-lite"/>
    </source>
</evidence>
<evidence type="ECO:0000256" key="4">
    <source>
        <dbReference type="ARBA" id="ARBA00022475"/>
    </source>
</evidence>
<evidence type="ECO:0000313" key="13">
    <source>
        <dbReference type="Proteomes" id="UP000306740"/>
    </source>
</evidence>
<proteinExistence type="inferred from homology"/>
<feature type="transmembrane region" description="Helical" evidence="9">
    <location>
        <begin position="375"/>
        <end position="395"/>
    </location>
</feature>
<dbReference type="Gene3D" id="1.20.1720.10">
    <property type="entry name" value="Multidrug resistance protein D"/>
    <property type="match status" value="1"/>
</dbReference>
<dbReference type="Pfam" id="PF07690">
    <property type="entry name" value="MFS_1"/>
    <property type="match status" value="2"/>
</dbReference>